<evidence type="ECO:0000313" key="2">
    <source>
        <dbReference type="Proteomes" id="UP000249066"/>
    </source>
</evidence>
<dbReference type="Pfam" id="PF06319">
    <property type="entry name" value="MmcB-like"/>
    <property type="match status" value="1"/>
</dbReference>
<dbReference type="Gene3D" id="3.40.1350.10">
    <property type="match status" value="1"/>
</dbReference>
<dbReference type="AlphaFoldDB" id="A0A2W5AFP4"/>
<comment type="caution">
    <text evidence="1">The sequence shown here is derived from an EMBL/GenBank/DDBJ whole genome shotgun (WGS) entry which is preliminary data.</text>
</comment>
<gene>
    <name evidence="1" type="ORF">DI623_01035</name>
</gene>
<accession>A0A2W5AFP4</accession>
<proteinExistence type="predicted"/>
<evidence type="ECO:0000313" key="1">
    <source>
        <dbReference type="EMBL" id="PZO92066.1"/>
    </source>
</evidence>
<dbReference type="InterPro" id="IPR011856">
    <property type="entry name" value="tRNA_endonuc-like_dom_sf"/>
</dbReference>
<protein>
    <submittedName>
        <fullName evidence="1">DNA repair protein MmcB-related protein</fullName>
    </submittedName>
</protein>
<dbReference type="EMBL" id="QFNN01000002">
    <property type="protein sequence ID" value="PZO92066.1"/>
    <property type="molecule type" value="Genomic_DNA"/>
</dbReference>
<dbReference type="InterPro" id="IPR009394">
    <property type="entry name" value="MmcB-like"/>
</dbReference>
<organism evidence="1 2">
    <name type="scientific">Sphingomonas sanxanigenens</name>
    <dbReference type="NCBI Taxonomy" id="397260"/>
    <lineage>
        <taxon>Bacteria</taxon>
        <taxon>Pseudomonadati</taxon>
        <taxon>Pseudomonadota</taxon>
        <taxon>Alphaproteobacteria</taxon>
        <taxon>Sphingomonadales</taxon>
        <taxon>Sphingomonadaceae</taxon>
        <taxon>Sphingomonas</taxon>
    </lineage>
</organism>
<sequence length="171" mass="18545">MFYEGGMATSPLPPFGASESQSPMVALDVVRGVSRLLLRHDLVAICEVPLGNGRRADLMAIDSRGAIVIVEIKVSRADLLGDGKWGDYLDYCDRFFWAVPAGFDLSPFDGEALGPGVSGLIVADRYDAAIAREAPLRPMPPARRKAETLRFARRSARRLLDLVDPDCATLG</sequence>
<dbReference type="PIRSF" id="PIRSF031796">
    <property type="entry name" value="UPC031796"/>
    <property type="match status" value="1"/>
</dbReference>
<dbReference type="GO" id="GO:0003676">
    <property type="term" value="F:nucleic acid binding"/>
    <property type="evidence" value="ECO:0007669"/>
    <property type="project" value="InterPro"/>
</dbReference>
<dbReference type="Proteomes" id="UP000249066">
    <property type="component" value="Unassembled WGS sequence"/>
</dbReference>
<name>A0A2W5AFP4_9SPHN</name>
<reference evidence="1 2" key="1">
    <citation type="submission" date="2017-08" db="EMBL/GenBank/DDBJ databases">
        <title>Infants hospitalized years apart are colonized by the same room-sourced microbial strains.</title>
        <authorList>
            <person name="Brooks B."/>
            <person name="Olm M.R."/>
            <person name="Firek B.A."/>
            <person name="Baker R."/>
            <person name="Thomas B.C."/>
            <person name="Morowitz M.J."/>
            <person name="Banfield J.F."/>
        </authorList>
    </citation>
    <scope>NUCLEOTIDE SEQUENCE [LARGE SCALE GENOMIC DNA]</scope>
    <source>
        <strain evidence="1">S2_018_000_R2_101</strain>
    </source>
</reference>